<dbReference type="OrthoDB" id="411785at2759"/>
<comment type="caution">
    <text evidence="1">The sequence shown here is derived from an EMBL/GenBank/DDBJ whole genome shotgun (WGS) entry which is preliminary data.</text>
</comment>
<accession>A0A9P6VDZ5</accession>
<name>A0A9P6VDZ5_9HELO</name>
<sequence length="91" mass="9897">MDIRQLELPSSSIDVAIDKATLDAFIHGSIWDPPDDVKESVGRYVDEVCREGVEAGWTMVICYVSATTSCEATTAKERVEARGRGFGGSGW</sequence>
<dbReference type="EMBL" id="VNKQ01000017">
    <property type="protein sequence ID" value="KAG0645890.1"/>
    <property type="molecule type" value="Genomic_DNA"/>
</dbReference>
<evidence type="ECO:0000313" key="1">
    <source>
        <dbReference type="EMBL" id="KAG0645890.1"/>
    </source>
</evidence>
<gene>
    <name evidence="1" type="ORF">D0Z07_8055</name>
</gene>
<dbReference type="InterPro" id="IPR029063">
    <property type="entry name" value="SAM-dependent_MTases_sf"/>
</dbReference>
<proteinExistence type="predicted"/>
<dbReference type="Gene3D" id="3.40.50.150">
    <property type="entry name" value="Vaccinia Virus protein VP39"/>
    <property type="match status" value="1"/>
</dbReference>
<protein>
    <submittedName>
        <fullName evidence="1">Uncharacterized protein</fullName>
    </submittedName>
</protein>
<reference evidence="1" key="1">
    <citation type="submission" date="2019-07" db="EMBL/GenBank/DDBJ databases">
        <title>Hyphodiscus hymeniophilus genome sequencing and assembly.</title>
        <authorList>
            <person name="Kramer G."/>
            <person name="Nodwell J."/>
        </authorList>
    </citation>
    <scope>NUCLEOTIDE SEQUENCE</scope>
    <source>
        <strain evidence="1">ATCC 34498</strain>
    </source>
</reference>
<evidence type="ECO:0000313" key="2">
    <source>
        <dbReference type="Proteomes" id="UP000785200"/>
    </source>
</evidence>
<organism evidence="1 2">
    <name type="scientific">Hyphodiscus hymeniophilus</name>
    <dbReference type="NCBI Taxonomy" id="353542"/>
    <lineage>
        <taxon>Eukaryota</taxon>
        <taxon>Fungi</taxon>
        <taxon>Dikarya</taxon>
        <taxon>Ascomycota</taxon>
        <taxon>Pezizomycotina</taxon>
        <taxon>Leotiomycetes</taxon>
        <taxon>Helotiales</taxon>
        <taxon>Hyphodiscaceae</taxon>
        <taxon>Hyphodiscus</taxon>
    </lineage>
</organism>
<keyword evidence="2" id="KW-1185">Reference proteome</keyword>
<dbReference type="AlphaFoldDB" id="A0A9P6VDZ5"/>
<dbReference type="Proteomes" id="UP000785200">
    <property type="component" value="Unassembled WGS sequence"/>
</dbReference>